<dbReference type="Pfam" id="PF16995">
    <property type="entry name" value="tRNA-synt_2_TM"/>
    <property type="match status" value="1"/>
</dbReference>
<evidence type="ECO:0000256" key="6">
    <source>
        <dbReference type="ARBA" id="ARBA00022989"/>
    </source>
</evidence>
<proteinExistence type="predicted"/>
<feature type="region of interest" description="Disordered" evidence="8">
    <location>
        <begin position="1"/>
        <end position="47"/>
    </location>
</feature>
<dbReference type="PANTHER" id="PTHR42918:SF15">
    <property type="entry name" value="LYSINE--TRNA LIGASE, CHLOROPLASTIC_MITOCHONDRIAL"/>
    <property type="match status" value="1"/>
</dbReference>
<keyword evidence="5" id="KW-0067">ATP-binding</keyword>
<dbReference type="RefSeq" id="WP_105804887.1">
    <property type="nucleotide sequence ID" value="NZ_MWZD01000015.1"/>
</dbReference>
<dbReference type="Pfam" id="PF01336">
    <property type="entry name" value="tRNA_anti-codon"/>
    <property type="match status" value="1"/>
</dbReference>
<dbReference type="NCBIfam" id="NF001756">
    <property type="entry name" value="PRK00484.1"/>
    <property type="match status" value="1"/>
</dbReference>
<evidence type="ECO:0000256" key="3">
    <source>
        <dbReference type="ARBA" id="ARBA00022692"/>
    </source>
</evidence>
<dbReference type="SUPFAM" id="SSF55681">
    <property type="entry name" value="Class II aaRS and biotin synthetases"/>
    <property type="match status" value="1"/>
</dbReference>
<reference evidence="11 12" key="1">
    <citation type="journal article" date="2017" name="New Microbes New Infect">
        <title>Genome sequence of 'Leucobacter massiliensis' sp. nov. isolated from human pharynx after travel to the 2014 Hajj.</title>
        <authorList>
            <person name="Leangapichart T."/>
            <person name="Gautret P."/>
            <person name="Nguyen T.T."/>
            <person name="Armstrong N."/>
            <person name="Rolain J.M."/>
        </authorList>
    </citation>
    <scope>NUCLEOTIDE SEQUENCE [LARGE SCALE GENOMIC DNA]</scope>
    <source>
        <strain evidence="11 12">122RC15</strain>
    </source>
</reference>
<evidence type="ECO:0000313" key="12">
    <source>
        <dbReference type="Proteomes" id="UP000238650"/>
    </source>
</evidence>
<feature type="transmembrane region" description="Helical" evidence="9">
    <location>
        <begin position="87"/>
        <end position="111"/>
    </location>
</feature>
<organism evidence="11 12">
    <name type="scientific">Leucobacter massiliensis</name>
    <dbReference type="NCBI Taxonomy" id="1686285"/>
    <lineage>
        <taxon>Bacteria</taxon>
        <taxon>Bacillati</taxon>
        <taxon>Actinomycetota</taxon>
        <taxon>Actinomycetes</taxon>
        <taxon>Micrococcales</taxon>
        <taxon>Microbacteriaceae</taxon>
        <taxon>Leucobacter</taxon>
    </lineage>
</organism>
<dbReference type="AlphaFoldDB" id="A0A2S9QPW1"/>
<dbReference type="InterPro" id="IPR012340">
    <property type="entry name" value="NA-bd_OB-fold"/>
</dbReference>
<dbReference type="InterPro" id="IPR045864">
    <property type="entry name" value="aa-tRNA-synth_II/BPL/LPL"/>
</dbReference>
<evidence type="ECO:0000256" key="5">
    <source>
        <dbReference type="ARBA" id="ARBA00022840"/>
    </source>
</evidence>
<dbReference type="GO" id="GO:0016020">
    <property type="term" value="C:membrane"/>
    <property type="evidence" value="ECO:0007669"/>
    <property type="project" value="UniProtKB-SubCell"/>
</dbReference>
<dbReference type="Gene3D" id="3.30.930.10">
    <property type="entry name" value="Bira Bifunctional Protein, Domain 2"/>
    <property type="match status" value="1"/>
</dbReference>
<dbReference type="InterPro" id="IPR018149">
    <property type="entry name" value="Lys-tRNA-synth_II_C"/>
</dbReference>
<feature type="compositionally biased region" description="Low complexity" evidence="8">
    <location>
        <begin position="1"/>
        <end position="16"/>
    </location>
</feature>
<keyword evidence="3 9" id="KW-0812">Transmembrane</keyword>
<feature type="transmembrane region" description="Helical" evidence="9">
    <location>
        <begin position="187"/>
        <end position="210"/>
    </location>
</feature>
<dbReference type="Pfam" id="PF09924">
    <property type="entry name" value="LPG_synthase_C"/>
    <property type="match status" value="1"/>
</dbReference>
<evidence type="ECO:0000256" key="8">
    <source>
        <dbReference type="SAM" id="MobiDB-lite"/>
    </source>
</evidence>
<dbReference type="PANTHER" id="PTHR42918">
    <property type="entry name" value="LYSYL-TRNA SYNTHETASE"/>
    <property type="match status" value="1"/>
</dbReference>
<evidence type="ECO:0000313" key="11">
    <source>
        <dbReference type="EMBL" id="PRI11615.1"/>
    </source>
</evidence>
<dbReference type="InterPro" id="IPR004364">
    <property type="entry name" value="Aa-tRNA-synt_II"/>
</dbReference>
<comment type="caution">
    <text evidence="11">The sequence shown here is derived from an EMBL/GenBank/DDBJ whole genome shotgun (WGS) entry which is preliminary data.</text>
</comment>
<evidence type="ECO:0000256" key="9">
    <source>
        <dbReference type="SAM" id="Phobius"/>
    </source>
</evidence>
<dbReference type="Proteomes" id="UP000238650">
    <property type="component" value="Unassembled WGS sequence"/>
</dbReference>
<dbReference type="GO" id="GO:0004824">
    <property type="term" value="F:lysine-tRNA ligase activity"/>
    <property type="evidence" value="ECO:0007669"/>
    <property type="project" value="InterPro"/>
</dbReference>
<keyword evidence="2 11" id="KW-0436">Ligase</keyword>
<name>A0A2S9QPW1_9MICO</name>
<gene>
    <name evidence="11" type="ORF">B4915_05780</name>
</gene>
<dbReference type="GO" id="GO:0000049">
    <property type="term" value="F:tRNA binding"/>
    <property type="evidence" value="ECO:0007669"/>
    <property type="project" value="TreeGrafter"/>
</dbReference>
<feature type="transmembrane region" description="Helical" evidence="9">
    <location>
        <begin position="52"/>
        <end position="75"/>
    </location>
</feature>
<dbReference type="Pfam" id="PF00152">
    <property type="entry name" value="tRNA-synt_2"/>
    <property type="match status" value="1"/>
</dbReference>
<protein>
    <submittedName>
        <fullName evidence="11">Lysine--tRNA ligase</fullName>
    </submittedName>
</protein>
<feature type="transmembrane region" description="Helical" evidence="9">
    <location>
        <begin position="154"/>
        <end position="175"/>
    </location>
</feature>
<keyword evidence="7" id="KW-0030">Aminoacyl-tRNA synthetase</keyword>
<evidence type="ECO:0000256" key="7">
    <source>
        <dbReference type="ARBA" id="ARBA00023146"/>
    </source>
</evidence>
<dbReference type="CDD" id="cd04322">
    <property type="entry name" value="LysRS_N"/>
    <property type="match status" value="1"/>
</dbReference>
<evidence type="ECO:0000256" key="4">
    <source>
        <dbReference type="ARBA" id="ARBA00022741"/>
    </source>
</evidence>
<sequence>MHASPVVAGAAGGPASTIAPEPVPAERATPAAGGGAPGAGRPRGQRRRAHPLAGVPLWLGRALQVVSVTMLLIAFTDVVLPEGVYWAASYFAVIGLSPEPFVFNAVLLFIVGSASKRRLRGAMLFLIAFEVPTVLLPVVQLIRSDDGGAAFFESGGIVDLIAGLVAAGVIALLVAARGEYSARSEPASYLGALAVFVGGAGVAVMVGHVLSGMFPVRDLTTSERWWASLHAATGISPGDWLLGDRANELATGVELTVASLSACALLVALWLLLRSARQMRLISEAEELGVRRILRSSRTEDSLGYFATRRDKSVVFSPDRSAAVSYRVVNGVALASGDPLGPEGRWHAATSEWLRVVEGHGWRPAVLAATERGADHFARHGMRGAGLGDEAILMIDDPLRHSVLRSPQLLAARRRARRAGYTVQIRRQRELSAEELVRLRERAERWRGAGAERGFSMALSRIGDPCDADSLCVTAHDSSGELAALLIFVPWNRDGLSLDVMRRSPDAVNGVNEFLVSALLSEAERLGIRRVSLNFAVLRDVLVRGARVGAGPLLRAQRRLLLLLSLRWQLDSLRRSNEKYAPEWRPRFLLWSRRTSLSAVVLAVARAEGFAGSDCGGSSASDRPRSRAFLEALESEHVQGEAAEELPAPATPRAASVLALRHRGVEPYPPSVPRTHAISEVRGVDSGSASVAGRVVARRRHGGIAFIDLVEDHVRFQVIASADRTAGYRELVRAALGDIVSVTGELGRSRSGEPSLYAVNWMYAAKALQSPPDPRTGLRDPEARTRRRHIHLATSAEATELLRTRSLAVKALRDRLIHEGYLEVETPILQRTHGGANARPFRTHINAYHQDLSLRIAPELALKKLIVGGLPRVFEIGRNFRNEGVDSTHNPEFTAMEAYRAYADYDDMRELAERLVKDMLSVRTGSPLMVAPDGTSLDVSAPWRAVSVCDALTERIGVPISVELGAESLGEICRAFGVHVGAEDTAGVLIERLYEELVEGQTTLPTFYTDFPSDTSPLARPHRRIEGLSERWDLVAFGMELGTAYSELADPIEQRRRLTRQSVLAAGGDPEAMQLDEDFLSALEFGMPPTGGLGLGVDRIVMAGTGASIRQTLAFPFVR</sequence>
<dbReference type="Gene3D" id="2.40.50.140">
    <property type="entry name" value="Nucleic acid-binding proteins"/>
    <property type="match status" value="1"/>
</dbReference>
<feature type="domain" description="Aminoacyl-transfer RNA synthetases class-II family profile" evidence="10">
    <location>
        <begin position="810"/>
        <end position="1116"/>
    </location>
</feature>
<keyword evidence="6 9" id="KW-1133">Transmembrane helix</keyword>
<feature type="transmembrane region" description="Helical" evidence="9">
    <location>
        <begin position="249"/>
        <end position="273"/>
    </location>
</feature>
<feature type="transmembrane region" description="Helical" evidence="9">
    <location>
        <begin position="123"/>
        <end position="142"/>
    </location>
</feature>
<dbReference type="GO" id="GO:0006430">
    <property type="term" value="P:lysyl-tRNA aminoacylation"/>
    <property type="evidence" value="ECO:0007669"/>
    <property type="project" value="InterPro"/>
</dbReference>
<dbReference type="OrthoDB" id="9801152at2"/>
<evidence type="ECO:0000259" key="10">
    <source>
        <dbReference type="PROSITE" id="PS50862"/>
    </source>
</evidence>
<dbReference type="PRINTS" id="PR00982">
    <property type="entry name" value="TRNASYNTHLYS"/>
</dbReference>
<dbReference type="PROSITE" id="PS50862">
    <property type="entry name" value="AA_TRNA_LIGASE_II"/>
    <property type="match status" value="1"/>
</dbReference>
<keyword evidence="12" id="KW-1185">Reference proteome</keyword>
<accession>A0A2S9QPW1</accession>
<evidence type="ECO:0000256" key="1">
    <source>
        <dbReference type="ARBA" id="ARBA00004141"/>
    </source>
</evidence>
<dbReference type="InterPro" id="IPR044136">
    <property type="entry name" value="Lys-tRNA-ligase_II_N"/>
</dbReference>
<comment type="subcellular location">
    <subcellularLocation>
        <location evidence="1">Membrane</location>
        <topology evidence="1">Multi-pass membrane protein</topology>
    </subcellularLocation>
</comment>
<dbReference type="InterPro" id="IPR006195">
    <property type="entry name" value="aa-tRNA-synth_II"/>
</dbReference>
<dbReference type="GO" id="GO:0005524">
    <property type="term" value="F:ATP binding"/>
    <property type="evidence" value="ECO:0007669"/>
    <property type="project" value="UniProtKB-KW"/>
</dbReference>
<dbReference type="GO" id="GO:0005829">
    <property type="term" value="C:cytosol"/>
    <property type="evidence" value="ECO:0007669"/>
    <property type="project" value="TreeGrafter"/>
</dbReference>
<keyword evidence="9" id="KW-0472">Membrane</keyword>
<dbReference type="InterPro" id="IPR031553">
    <property type="entry name" value="tRNA-synt_2_TM"/>
</dbReference>
<keyword evidence="4" id="KW-0547">Nucleotide-binding</keyword>
<dbReference type="InterPro" id="IPR004365">
    <property type="entry name" value="NA-bd_OB_tRNA"/>
</dbReference>
<evidence type="ECO:0000256" key="2">
    <source>
        <dbReference type="ARBA" id="ARBA00022598"/>
    </source>
</evidence>
<dbReference type="EMBL" id="MWZD01000015">
    <property type="protein sequence ID" value="PRI11615.1"/>
    <property type="molecule type" value="Genomic_DNA"/>
</dbReference>
<dbReference type="InterPro" id="IPR024320">
    <property type="entry name" value="LPG_synthase_C"/>
</dbReference>
<dbReference type="SUPFAM" id="SSF50249">
    <property type="entry name" value="Nucleic acid-binding proteins"/>
    <property type="match status" value="1"/>
</dbReference>
<dbReference type="NCBIfam" id="NF002821">
    <property type="entry name" value="PRK02983.1"/>
    <property type="match status" value="1"/>
</dbReference>